<evidence type="ECO:0000313" key="3">
    <source>
        <dbReference type="EMBL" id="SCL30812.1"/>
    </source>
</evidence>
<proteinExistence type="predicted"/>
<dbReference type="PRINTS" id="PR00101">
    <property type="entry name" value="ATCASE"/>
</dbReference>
<dbReference type="GO" id="GO:0019240">
    <property type="term" value="P:citrulline biosynthetic process"/>
    <property type="evidence" value="ECO:0007669"/>
    <property type="project" value="TreeGrafter"/>
</dbReference>
<dbReference type="EMBL" id="FMHU01000002">
    <property type="protein sequence ID" value="SCL30812.1"/>
    <property type="molecule type" value="Genomic_DNA"/>
</dbReference>
<dbReference type="InterPro" id="IPR006130">
    <property type="entry name" value="Asp/Orn_carbamoylTrfase"/>
</dbReference>
<dbReference type="GO" id="GO:0004585">
    <property type="term" value="F:ornithine carbamoyltransferase activity"/>
    <property type="evidence" value="ECO:0007669"/>
    <property type="project" value="TreeGrafter"/>
</dbReference>
<organism evidence="3 4">
    <name type="scientific">Micromonospora inyonensis</name>
    <dbReference type="NCBI Taxonomy" id="47866"/>
    <lineage>
        <taxon>Bacteria</taxon>
        <taxon>Bacillati</taxon>
        <taxon>Actinomycetota</taxon>
        <taxon>Actinomycetes</taxon>
        <taxon>Micromonosporales</taxon>
        <taxon>Micromonosporaceae</taxon>
        <taxon>Micromonospora</taxon>
    </lineage>
</organism>
<dbReference type="SUPFAM" id="SSF53671">
    <property type="entry name" value="Aspartate/ornithine carbamoyltransferase"/>
    <property type="match status" value="1"/>
</dbReference>
<evidence type="ECO:0000256" key="1">
    <source>
        <dbReference type="ARBA" id="ARBA00022679"/>
    </source>
</evidence>
<dbReference type="PRINTS" id="PR00100">
    <property type="entry name" value="AOTCASE"/>
</dbReference>
<name>A0A1C6SN62_9ACTN</name>
<dbReference type="GO" id="GO:0042450">
    <property type="term" value="P:L-arginine biosynthetic process via ornithine"/>
    <property type="evidence" value="ECO:0007669"/>
    <property type="project" value="TreeGrafter"/>
</dbReference>
<dbReference type="Proteomes" id="UP000198906">
    <property type="component" value="Unassembled WGS sequence"/>
</dbReference>
<dbReference type="GO" id="GO:0016597">
    <property type="term" value="F:amino acid binding"/>
    <property type="evidence" value="ECO:0007669"/>
    <property type="project" value="InterPro"/>
</dbReference>
<gene>
    <name evidence="3" type="ORF">GA0074694_5805</name>
</gene>
<dbReference type="STRING" id="47866.GA0074694_5805"/>
<dbReference type="Gene3D" id="3.40.50.1370">
    <property type="entry name" value="Aspartate/ornithine carbamoyltransferase"/>
    <property type="match status" value="1"/>
</dbReference>
<dbReference type="InterPro" id="IPR006132">
    <property type="entry name" value="Asp/Orn_carbamoyltranf_P-bd"/>
</dbReference>
<sequence length="170" mass="18291">MLVGMVVLGSVRRPLLTLTTLAPEELRDLVTVAHHYGADPGRWKDRLVGARVALIFTAPSTRTRSSFWSTAVQLGCHTLHFGASDLQVTTGETWADTGMVLAHHLDAAVVRTNGPQIELEALASELPATINAVTHDEHPTQAIADACALLEVARNGGLIGAPERMQTQNW</sequence>
<reference evidence="4" key="1">
    <citation type="submission" date="2016-06" db="EMBL/GenBank/DDBJ databases">
        <authorList>
            <person name="Varghese N."/>
        </authorList>
    </citation>
    <scope>NUCLEOTIDE SEQUENCE [LARGE SCALE GENOMIC DNA]</scope>
    <source>
        <strain evidence="4">DSM 46123</strain>
    </source>
</reference>
<feature type="domain" description="Aspartate/ornithine carbamoyltransferase carbamoyl-P binding" evidence="2">
    <location>
        <begin position="13"/>
        <end position="150"/>
    </location>
</feature>
<evidence type="ECO:0000313" key="4">
    <source>
        <dbReference type="Proteomes" id="UP000198906"/>
    </source>
</evidence>
<dbReference type="AlphaFoldDB" id="A0A1C6SN62"/>
<keyword evidence="1 3" id="KW-0808">Transferase</keyword>
<dbReference type="InterPro" id="IPR036901">
    <property type="entry name" value="Asp/Orn_carbamoylTrfase_sf"/>
</dbReference>
<accession>A0A1C6SN62</accession>
<evidence type="ECO:0000259" key="2">
    <source>
        <dbReference type="Pfam" id="PF02729"/>
    </source>
</evidence>
<protein>
    <submittedName>
        <fullName evidence="3">Aspartate/ornithine carbamoyltransferase, carbamoyl-P binding domain</fullName>
    </submittedName>
</protein>
<dbReference type="PANTHER" id="PTHR45753:SF3">
    <property type="entry name" value="ORNITHINE TRANSCARBAMYLASE, MITOCHONDRIAL"/>
    <property type="match status" value="1"/>
</dbReference>
<keyword evidence="4" id="KW-1185">Reference proteome</keyword>
<dbReference type="Pfam" id="PF02729">
    <property type="entry name" value="OTCace_N"/>
    <property type="match status" value="1"/>
</dbReference>
<dbReference type="PANTHER" id="PTHR45753">
    <property type="entry name" value="ORNITHINE CARBAMOYLTRANSFERASE, MITOCHONDRIAL"/>
    <property type="match status" value="1"/>
</dbReference>